<dbReference type="InterPro" id="IPR002761">
    <property type="entry name" value="Diphthami_syn_dom"/>
</dbReference>
<keyword evidence="6" id="KW-0547">Nucleotide-binding</keyword>
<dbReference type="InterPro" id="IPR014729">
    <property type="entry name" value="Rossmann-like_a/b/a_fold"/>
</dbReference>
<evidence type="ECO:0000256" key="1">
    <source>
        <dbReference type="ARBA" id="ARBA00005156"/>
    </source>
</evidence>
<dbReference type="GO" id="GO:0017183">
    <property type="term" value="P:protein histidyl modification to diphthamide"/>
    <property type="evidence" value="ECO:0007669"/>
    <property type="project" value="UniProtKB-UniPathway"/>
</dbReference>
<evidence type="ECO:0000256" key="2">
    <source>
        <dbReference type="ARBA" id="ARBA00008496"/>
    </source>
</evidence>
<comment type="pathway">
    <text evidence="1">Protein modification; peptidyl-diphthamide biosynthesis.</text>
</comment>
<protein>
    <recommendedName>
        <fullName evidence="4">Diphthine--ammonia ligase</fullName>
        <ecNumber evidence="3">6.3.1.14</ecNumber>
    </recommendedName>
    <alternativeName>
        <fullName evidence="9">ATP-binding domain-containing protein 4</fullName>
    </alternativeName>
    <alternativeName>
        <fullName evidence="8">Diphthamide synthase</fullName>
    </alternativeName>
    <alternativeName>
        <fullName evidence="10">Diphthamide synthetase</fullName>
    </alternativeName>
    <alternativeName>
        <fullName evidence="11">Protein DPH6 homolog</fullName>
    </alternativeName>
</protein>
<dbReference type="Gene3D" id="3.90.1490.10">
    <property type="entry name" value="putative n-type atp pyrophosphatase, domain 2"/>
    <property type="match status" value="1"/>
</dbReference>
<dbReference type="Gene3D" id="3.30.1330.40">
    <property type="entry name" value="RutC-like"/>
    <property type="match status" value="2"/>
</dbReference>
<dbReference type="EC" id="6.3.1.14" evidence="3"/>
<dbReference type="Pfam" id="PF01902">
    <property type="entry name" value="Diphthami_syn_2"/>
    <property type="match status" value="1"/>
</dbReference>
<organism evidence="15 16">
    <name type="scientific">Acanthaster planci</name>
    <name type="common">Crown-of-thorns starfish</name>
    <dbReference type="NCBI Taxonomy" id="133434"/>
    <lineage>
        <taxon>Eukaryota</taxon>
        <taxon>Metazoa</taxon>
        <taxon>Echinodermata</taxon>
        <taxon>Eleutherozoa</taxon>
        <taxon>Asterozoa</taxon>
        <taxon>Asteroidea</taxon>
        <taxon>Valvatacea</taxon>
        <taxon>Valvatida</taxon>
        <taxon>Acanthasteridae</taxon>
        <taxon>Acanthaster</taxon>
    </lineage>
</organism>
<dbReference type="PANTHER" id="PTHR12196:SF2">
    <property type="entry name" value="DIPHTHINE--AMMONIA LIGASE"/>
    <property type="match status" value="1"/>
</dbReference>
<dbReference type="Pfam" id="PF01042">
    <property type="entry name" value="Ribonuc_L-PSP"/>
    <property type="match status" value="2"/>
</dbReference>
<dbReference type="InterPro" id="IPR006175">
    <property type="entry name" value="YjgF/YER057c/UK114"/>
</dbReference>
<reference evidence="16" key="1">
    <citation type="submission" date="2025-08" db="UniProtKB">
        <authorList>
            <consortium name="RefSeq"/>
        </authorList>
    </citation>
    <scope>IDENTIFICATION</scope>
</reference>
<dbReference type="OrthoDB" id="686384at2759"/>
<dbReference type="SUPFAM" id="SSF52402">
    <property type="entry name" value="Adenine nucleotide alpha hydrolases-like"/>
    <property type="match status" value="1"/>
</dbReference>
<proteinExistence type="inferred from homology"/>
<accession>A0A8B7ZG25</accession>
<evidence type="ECO:0000256" key="13">
    <source>
        <dbReference type="SAM" id="MobiDB-lite"/>
    </source>
</evidence>
<evidence type="ECO:0000256" key="4">
    <source>
        <dbReference type="ARBA" id="ARBA00018426"/>
    </source>
</evidence>
<comment type="catalytic activity">
    <reaction evidence="12">
        <text>diphthine-[translation elongation factor 2] + NH4(+) + ATP = diphthamide-[translation elongation factor 2] + AMP + diphosphate + H(+)</text>
        <dbReference type="Rhea" id="RHEA:19753"/>
        <dbReference type="Rhea" id="RHEA-COMP:10172"/>
        <dbReference type="Rhea" id="RHEA-COMP:10174"/>
        <dbReference type="ChEBI" id="CHEBI:15378"/>
        <dbReference type="ChEBI" id="CHEBI:16692"/>
        <dbReference type="ChEBI" id="CHEBI:28938"/>
        <dbReference type="ChEBI" id="CHEBI:30616"/>
        <dbReference type="ChEBI" id="CHEBI:33019"/>
        <dbReference type="ChEBI" id="CHEBI:82696"/>
        <dbReference type="ChEBI" id="CHEBI:456215"/>
        <dbReference type="EC" id="6.3.1.14"/>
    </reaction>
</comment>
<dbReference type="GO" id="GO:0017178">
    <property type="term" value="F:diphthine-ammonia ligase activity"/>
    <property type="evidence" value="ECO:0007669"/>
    <property type="project" value="UniProtKB-EC"/>
</dbReference>
<dbReference type="OMA" id="HCRLAQS"/>
<feature type="region of interest" description="Disordered" evidence="13">
    <location>
        <begin position="302"/>
        <end position="322"/>
    </location>
</feature>
<evidence type="ECO:0000256" key="11">
    <source>
        <dbReference type="ARBA" id="ARBA00032849"/>
    </source>
</evidence>
<keyword evidence="15" id="KW-1185">Reference proteome</keyword>
<sequence>MLRRFNTTAIVLLISFKATPKMKIVALISGGKDSCYNMMQCVAEGHSLVALANLRPKQEDEVDSYMYQTVGHHAIQLYAQAMGLPLYQDVIEGLCREPGGDYSATEGDEVEDLYRLLKLVKKDLGVEGVSVGAILSNYQRVRVENVCSRLGLTPLAFLWRRDQQELLQEMITAGVEAIIIKVAALGLTSAHLGMTLQEIQPHMLRMKEKYQLNVCGEGGEFETFTLDCPLFAKKLNVKHQEMINHSDDAFAPVWYLNLLNVELEEKQNVGETFVDRIKGIPMKRGSEILLELQDFMIEETEVEQHLPEEEKPKENTNSTSDKAMDALPPVCKITSEGYMWVSGITATQSDCSTISESTQQAMESLKESLGNHGYYLTDVIIVHLYVRDMSQFSQINSVYCRYYQQRPPARVCIQVDLPCDLQLDCLAQRNVQQGNPGCDDGKPNLCGDGIADSPVHRHTMHVQSISHWAPANIGPYSQAVQMGAFVFSAGMLSLCPSTMQTVEGGITPQCALSLRSLQRVLAAIQSGVSLSNVVGGVCYVTDIRHLNVARRHWERFVKQVCAKHGPTSVKNLQL</sequence>
<evidence type="ECO:0000313" key="16">
    <source>
        <dbReference type="RefSeq" id="XP_022103815.1"/>
    </source>
</evidence>
<dbReference type="FunFam" id="3.30.1330.40:FF:000012">
    <property type="entry name" value="diphthine--ammonia ligase isoform X1"/>
    <property type="match status" value="1"/>
</dbReference>
<evidence type="ECO:0000256" key="6">
    <source>
        <dbReference type="ARBA" id="ARBA00022741"/>
    </source>
</evidence>
<comment type="similarity">
    <text evidence="2">Belongs to the Diphthine--ammonia ligase family.</text>
</comment>
<evidence type="ECO:0000256" key="12">
    <source>
        <dbReference type="ARBA" id="ARBA00048108"/>
    </source>
</evidence>
<evidence type="ECO:0000256" key="9">
    <source>
        <dbReference type="ARBA" id="ARBA00031202"/>
    </source>
</evidence>
<dbReference type="Gene3D" id="3.40.50.620">
    <property type="entry name" value="HUPs"/>
    <property type="match status" value="1"/>
</dbReference>
<gene>
    <name evidence="16" type="primary">LOC110986338</name>
</gene>
<dbReference type="CDD" id="cd01994">
    <property type="entry name" value="AANH_PF0828-like"/>
    <property type="match status" value="1"/>
</dbReference>
<dbReference type="UniPathway" id="UPA00559"/>
<dbReference type="FunFam" id="3.90.1490.10:FF:000001">
    <property type="entry name" value="Diphthine--ammonia ligase"/>
    <property type="match status" value="1"/>
</dbReference>
<feature type="compositionally biased region" description="Basic and acidic residues" evidence="13">
    <location>
        <begin position="302"/>
        <end position="314"/>
    </location>
</feature>
<dbReference type="CDD" id="cd06156">
    <property type="entry name" value="eu_AANH_C_2"/>
    <property type="match status" value="1"/>
</dbReference>
<dbReference type="SUPFAM" id="SSF55298">
    <property type="entry name" value="YjgF-like"/>
    <property type="match status" value="2"/>
</dbReference>
<evidence type="ECO:0000259" key="14">
    <source>
        <dbReference type="Pfam" id="PF01902"/>
    </source>
</evidence>
<dbReference type="InterPro" id="IPR035959">
    <property type="entry name" value="RutC-like_sf"/>
</dbReference>
<evidence type="ECO:0000256" key="7">
    <source>
        <dbReference type="ARBA" id="ARBA00022840"/>
    </source>
</evidence>
<dbReference type="AlphaFoldDB" id="A0A8B7ZG25"/>
<dbReference type="InterPro" id="IPR030662">
    <property type="entry name" value="DPH6/MJ0570"/>
</dbReference>
<name>A0A8B7ZG25_ACAPL</name>
<dbReference type="RefSeq" id="XP_022103815.1">
    <property type="nucleotide sequence ID" value="XM_022248123.1"/>
</dbReference>
<dbReference type="GO" id="GO:0005524">
    <property type="term" value="F:ATP binding"/>
    <property type="evidence" value="ECO:0007669"/>
    <property type="project" value="UniProtKB-KW"/>
</dbReference>
<dbReference type="NCBIfam" id="TIGR00290">
    <property type="entry name" value="MJ0570_dom"/>
    <property type="match status" value="1"/>
</dbReference>
<dbReference type="FunFam" id="3.40.50.620:FF:000069">
    <property type="entry name" value="diphthine--ammonia ligase"/>
    <property type="match status" value="1"/>
</dbReference>
<evidence type="ECO:0000256" key="10">
    <source>
        <dbReference type="ARBA" id="ARBA00031552"/>
    </source>
</evidence>
<dbReference type="CDD" id="cd06155">
    <property type="entry name" value="eu_AANH_C_1"/>
    <property type="match status" value="1"/>
</dbReference>
<keyword evidence="7" id="KW-0067">ATP-binding</keyword>
<keyword evidence="5" id="KW-0436">Ligase</keyword>
<evidence type="ECO:0000256" key="5">
    <source>
        <dbReference type="ARBA" id="ARBA00022598"/>
    </source>
</evidence>
<evidence type="ECO:0000313" key="15">
    <source>
        <dbReference type="Proteomes" id="UP000694845"/>
    </source>
</evidence>
<dbReference type="KEGG" id="aplc:110986338"/>
<dbReference type="PANTHER" id="PTHR12196">
    <property type="entry name" value="DOMAIN OF UNKNOWN FUNCTION 71 DUF71 -CONTAINING PROTEIN"/>
    <property type="match status" value="1"/>
</dbReference>
<dbReference type="Proteomes" id="UP000694845">
    <property type="component" value="Unplaced"/>
</dbReference>
<evidence type="ECO:0000256" key="8">
    <source>
        <dbReference type="ARBA" id="ARBA00029814"/>
    </source>
</evidence>
<feature type="domain" description="Diphthamide synthase" evidence="14">
    <location>
        <begin position="22"/>
        <end position="250"/>
    </location>
</feature>
<evidence type="ECO:0000256" key="3">
    <source>
        <dbReference type="ARBA" id="ARBA00012089"/>
    </source>
</evidence>
<dbReference type="GeneID" id="110986338"/>